<dbReference type="HAMAP" id="MF_01116">
    <property type="entry name" value="TSR3"/>
    <property type="match status" value="1"/>
</dbReference>
<organism evidence="11 12">
    <name type="scientific">Polyrhizophydium stewartii</name>
    <dbReference type="NCBI Taxonomy" id="2732419"/>
    <lineage>
        <taxon>Eukaryota</taxon>
        <taxon>Fungi</taxon>
        <taxon>Fungi incertae sedis</taxon>
        <taxon>Chytridiomycota</taxon>
        <taxon>Chytridiomycota incertae sedis</taxon>
        <taxon>Chytridiomycetes</taxon>
        <taxon>Rhizophydiales</taxon>
        <taxon>Rhizophydiales incertae sedis</taxon>
        <taxon>Polyrhizophydium</taxon>
    </lineage>
</organism>
<evidence type="ECO:0000313" key="11">
    <source>
        <dbReference type="EMBL" id="KAL2917835.1"/>
    </source>
</evidence>
<keyword evidence="6" id="KW-0539">Nucleus</keyword>
<feature type="binding site" evidence="6">
    <location>
        <position position="267"/>
    </location>
    <ligand>
        <name>S-adenosyl-L-methionine</name>
        <dbReference type="ChEBI" id="CHEBI:59789"/>
    </ligand>
</feature>
<comment type="function">
    <text evidence="6">Aminocarboxypropyltransferase that catalyzes the aminocarboxypropyl transfer on pseudouridine at position 1191 (Psi1191) in 18S rRNA. It constitutes the last step in biosynthesis of the hypermodified N1-methyl-N3-(3-amino-3-carboxypropyl) pseudouridine (m1acp3-Psi) conserved in eukaryotic 18S rRNA.</text>
</comment>
<evidence type="ECO:0000259" key="9">
    <source>
        <dbReference type="Pfam" id="PF04034"/>
    </source>
</evidence>
<dbReference type="Pfam" id="PF04068">
    <property type="entry name" value="Fer4_RLI"/>
    <property type="match status" value="1"/>
</dbReference>
<keyword evidence="8" id="KW-0812">Transmembrane</keyword>
<feature type="compositionally biased region" description="Basic and acidic residues" evidence="7">
    <location>
        <begin position="382"/>
        <end position="391"/>
    </location>
</feature>
<evidence type="ECO:0000256" key="2">
    <source>
        <dbReference type="ARBA" id="ARBA00022517"/>
    </source>
</evidence>
<keyword evidence="8" id="KW-0472">Membrane</keyword>
<evidence type="ECO:0000256" key="6">
    <source>
        <dbReference type="HAMAP-Rule" id="MF_03146"/>
    </source>
</evidence>
<evidence type="ECO:0000256" key="5">
    <source>
        <dbReference type="ARBA" id="ARBA00022691"/>
    </source>
</evidence>
<dbReference type="EC" id="2.5.1.157" evidence="6"/>
<feature type="compositionally biased region" description="Acidic residues" evidence="7">
    <location>
        <begin position="392"/>
        <end position="407"/>
    </location>
</feature>
<dbReference type="InterPro" id="IPR007209">
    <property type="entry name" value="RNaseL-inhib-like_metal-bd_dom"/>
</dbReference>
<feature type="domain" description="16S/18S rRNA aminocarboxypropyltransferase Tsr3 C-terminal" evidence="9">
    <location>
        <begin position="199"/>
        <end position="344"/>
    </location>
</feature>
<keyword evidence="8" id="KW-1133">Transmembrane helix</keyword>
<keyword evidence="3 6" id="KW-0698">rRNA processing</keyword>
<name>A0ABR4NEA0_9FUNG</name>
<reference evidence="11 12" key="1">
    <citation type="submission" date="2023-09" db="EMBL/GenBank/DDBJ databases">
        <title>Pangenome analysis of Batrachochytrium dendrobatidis and related Chytrids.</title>
        <authorList>
            <person name="Yacoub M.N."/>
            <person name="Stajich J.E."/>
            <person name="James T.Y."/>
        </authorList>
    </citation>
    <scope>NUCLEOTIDE SEQUENCE [LARGE SCALE GENOMIC DNA]</scope>
    <source>
        <strain evidence="11 12">JEL0888</strain>
    </source>
</reference>
<evidence type="ECO:0000256" key="7">
    <source>
        <dbReference type="SAM" id="MobiDB-lite"/>
    </source>
</evidence>
<feature type="compositionally biased region" description="Acidic residues" evidence="7">
    <location>
        <begin position="430"/>
        <end position="446"/>
    </location>
</feature>
<accession>A0ABR4NEA0</accession>
<dbReference type="InterPro" id="IPR007177">
    <property type="entry name" value="Tsr3_C"/>
</dbReference>
<dbReference type="Pfam" id="PF04034">
    <property type="entry name" value="Ribo_biogen_C"/>
    <property type="match status" value="1"/>
</dbReference>
<dbReference type="PANTHER" id="PTHR20426:SF0">
    <property type="entry name" value="18S RRNA AMINOCARBOXYPROPYLTRANSFERASE"/>
    <property type="match status" value="1"/>
</dbReference>
<evidence type="ECO:0000256" key="1">
    <source>
        <dbReference type="ARBA" id="ARBA00022490"/>
    </source>
</evidence>
<dbReference type="EMBL" id="JADGIZ020000009">
    <property type="protein sequence ID" value="KAL2917835.1"/>
    <property type="molecule type" value="Genomic_DNA"/>
</dbReference>
<feature type="transmembrane region" description="Helical" evidence="8">
    <location>
        <begin position="6"/>
        <end position="28"/>
    </location>
</feature>
<feature type="region of interest" description="Disordered" evidence="7">
    <location>
        <begin position="88"/>
        <end position="128"/>
    </location>
</feature>
<feature type="region of interest" description="Disordered" evidence="7">
    <location>
        <begin position="46"/>
        <end position="70"/>
    </location>
</feature>
<sequence>MADIDGVPLPAFGSMITIVAALFVLCLWRMRNEQVARAADDGAGVFGIRWPQPPVDDDSEADIDDRPPHDSFDVDPLPLYEFPPRYSQSQLVHGRQQRGRNDRWPDARAASSADGGERGGADGAEGADADDSGCGIIAAYFLLRRADSRRRSRPARYRIPFPVAMWDFDHCDPKRCSGKRLARIGLVSNLRVGQRFAGVVMSPRGVSSVSPKDRDIVLRSGIAVVDCSWARIAEVPFAKIASPHERLRKYRLGLQPHSSSADMPPVLPYLIAANPVNYGKPSKLNCVEALAACCFITGLDDAGHELMSQFGWGHAFYELNKELFDMYSKCTDGADVVRAQNEYLRDLEEQYSQRHRGAKGAAGRGSDADDDNDLLIANPNHRFRDASRDNAEDGDSDDDRDDDDDDDDRGRSAGRKMVAGGFQRQLDLPPSDDSESDDASDEDEGEPAVLVDKLGNTIIA</sequence>
<evidence type="ECO:0000256" key="8">
    <source>
        <dbReference type="SAM" id="Phobius"/>
    </source>
</evidence>
<comment type="subcellular location">
    <subcellularLocation>
        <location evidence="6">Cytoplasm</location>
    </subcellularLocation>
    <subcellularLocation>
        <location evidence="6">Nucleus</location>
    </subcellularLocation>
</comment>
<keyword evidence="12" id="KW-1185">Reference proteome</keyword>
<comment type="catalytic activity">
    <reaction evidence="6">
        <text>N(1)-methylpseudouridine(1191) in yeast 18S rRNA + S-adenosyl-L-methionine = N(1)-methyl-N(3)-[(3S)-3-amino-3-carboxypropyl]pseudouridine(1191) in yeast 18S rRNA + S-methyl-5'-thioadenosine + H(+)</text>
        <dbReference type="Rhea" id="RHEA:63300"/>
        <dbReference type="Rhea" id="RHEA-COMP:13852"/>
        <dbReference type="Rhea" id="RHEA-COMP:16309"/>
        <dbReference type="ChEBI" id="CHEBI:15378"/>
        <dbReference type="ChEBI" id="CHEBI:17509"/>
        <dbReference type="ChEBI" id="CHEBI:59789"/>
        <dbReference type="ChEBI" id="CHEBI:74890"/>
        <dbReference type="ChEBI" id="CHEBI:146234"/>
    </reaction>
</comment>
<evidence type="ECO:0000256" key="3">
    <source>
        <dbReference type="ARBA" id="ARBA00022552"/>
    </source>
</evidence>
<keyword evidence="1 6" id="KW-0963">Cytoplasm</keyword>
<comment type="similarity">
    <text evidence="6">Belongs to the TDD superfamily. TSR3 family.</text>
</comment>
<evidence type="ECO:0000256" key="4">
    <source>
        <dbReference type="ARBA" id="ARBA00022679"/>
    </source>
</evidence>
<evidence type="ECO:0000259" key="10">
    <source>
        <dbReference type="Pfam" id="PF04068"/>
    </source>
</evidence>
<keyword evidence="2 6" id="KW-0690">Ribosome biogenesis</keyword>
<feature type="binding site" evidence="6">
    <location>
        <position position="177"/>
    </location>
    <ligand>
        <name>S-adenosyl-L-methionine</name>
        <dbReference type="ChEBI" id="CHEBI:59789"/>
    </ligand>
</feature>
<feature type="domain" description="RNase L inhibitor RLI-like possible metal-binding" evidence="10">
    <location>
        <begin position="162"/>
        <end position="195"/>
    </location>
</feature>
<feature type="binding site" evidence="6">
    <location>
        <position position="225"/>
    </location>
    <ligand>
        <name>S-adenosyl-L-methionine</name>
        <dbReference type="ChEBI" id="CHEBI:59789"/>
    </ligand>
</feature>
<protein>
    <recommendedName>
        <fullName evidence="6">18S rRNA aminocarboxypropyltransferase</fullName>
        <ecNumber evidence="6">2.5.1.157</ecNumber>
    </recommendedName>
</protein>
<comment type="catalytic activity">
    <reaction evidence="6">
        <text>an N(1)-methylpseudouridine in rRNA + S-adenosyl-L-methionine = N(1)-methyl-N(3)-[(3S)-3-amino-3-carboxypropyl]pseudouridine in rRNA + S-methyl-5'-thioadenosine + H(+)</text>
        <dbReference type="Rhea" id="RHEA:63296"/>
        <dbReference type="Rhea" id="RHEA-COMP:11634"/>
        <dbReference type="Rhea" id="RHEA-COMP:16310"/>
        <dbReference type="ChEBI" id="CHEBI:15378"/>
        <dbReference type="ChEBI" id="CHEBI:17509"/>
        <dbReference type="ChEBI" id="CHEBI:59789"/>
        <dbReference type="ChEBI" id="CHEBI:74890"/>
        <dbReference type="ChEBI" id="CHEBI:146234"/>
        <dbReference type="EC" id="2.5.1.157"/>
    </reaction>
</comment>
<gene>
    <name evidence="6 11" type="primary">TSR3</name>
    <name evidence="11" type="ORF">HK105_202708</name>
</gene>
<evidence type="ECO:0000313" key="12">
    <source>
        <dbReference type="Proteomes" id="UP001527925"/>
    </source>
</evidence>
<dbReference type="Proteomes" id="UP001527925">
    <property type="component" value="Unassembled WGS sequence"/>
</dbReference>
<comment type="caution">
    <text evidence="6">Lacks conserved residue(s) required for the propagation of feature annotation.</text>
</comment>
<dbReference type="PANTHER" id="PTHR20426">
    <property type="entry name" value="RIBOSOME BIOGENESIS PROTEIN TSR3 HOMOLOG"/>
    <property type="match status" value="1"/>
</dbReference>
<proteinExistence type="inferred from homology"/>
<keyword evidence="4 6" id="KW-0808">Transferase</keyword>
<comment type="caution">
    <text evidence="11">The sequence shown here is derived from an EMBL/GenBank/DDBJ whole genome shotgun (WGS) entry which is preliminary data.</text>
</comment>
<feature type="region of interest" description="Disordered" evidence="7">
    <location>
        <begin position="350"/>
        <end position="460"/>
    </location>
</feature>
<keyword evidence="5 6" id="KW-0949">S-adenosyl-L-methionine</keyword>
<dbReference type="InterPro" id="IPR022968">
    <property type="entry name" value="Tsr3-like"/>
</dbReference>